<dbReference type="PROSITE" id="PS50093">
    <property type="entry name" value="PKD"/>
    <property type="match status" value="1"/>
</dbReference>
<dbReference type="OrthoDB" id="5192284at2"/>
<organism evidence="2 3">
    <name type="scientific">Micrococcus terreus</name>
    <dbReference type="NCBI Taxonomy" id="574650"/>
    <lineage>
        <taxon>Bacteria</taxon>
        <taxon>Bacillati</taxon>
        <taxon>Actinomycetota</taxon>
        <taxon>Actinomycetes</taxon>
        <taxon>Micrococcales</taxon>
        <taxon>Micrococcaceae</taxon>
        <taxon>Micrococcus</taxon>
    </lineage>
</organism>
<dbReference type="STRING" id="574650.SAMN04487966_10355"/>
<dbReference type="InterPro" id="IPR000601">
    <property type="entry name" value="PKD_dom"/>
</dbReference>
<evidence type="ECO:0000259" key="1">
    <source>
        <dbReference type="PROSITE" id="PS50093"/>
    </source>
</evidence>
<name>A0A1I7MIQ4_9MICC</name>
<feature type="domain" description="PKD" evidence="1">
    <location>
        <begin position="59"/>
        <end position="108"/>
    </location>
</feature>
<dbReference type="EMBL" id="FPCG01000003">
    <property type="protein sequence ID" value="SFV21813.1"/>
    <property type="molecule type" value="Genomic_DNA"/>
</dbReference>
<protein>
    <recommendedName>
        <fullName evidence="1">PKD domain-containing protein</fullName>
    </recommendedName>
</protein>
<dbReference type="SUPFAM" id="SSF49299">
    <property type="entry name" value="PKD domain"/>
    <property type="match status" value="1"/>
</dbReference>
<evidence type="ECO:0000313" key="2">
    <source>
        <dbReference type="EMBL" id="SFV21813.1"/>
    </source>
</evidence>
<keyword evidence="3" id="KW-1185">Reference proteome</keyword>
<dbReference type="InterPro" id="IPR035986">
    <property type="entry name" value="PKD_dom_sf"/>
</dbReference>
<accession>A0A1I7MIQ4</accession>
<dbReference type="AlphaFoldDB" id="A0A1I7MIQ4"/>
<dbReference type="InterPro" id="IPR013783">
    <property type="entry name" value="Ig-like_fold"/>
</dbReference>
<sequence>MPVVTLEDFQQLNIAPSTIEADSGGFGLRNAHTNFYATAEAQTLNVEMLGQDVAIQAVPVQWTWNYGDGSAAKTLGQPGGPQREFNQELDTTHRYTETGTFPVNLTTAYRGQYSVNNGPWLPIPGTAQVPSQPVTADIWRSKTRNVADDCNENPNGWACGSPFIED</sequence>
<gene>
    <name evidence="2" type="ORF">SAMN04487966_10355</name>
</gene>
<reference evidence="2 3" key="1">
    <citation type="submission" date="2016-10" db="EMBL/GenBank/DDBJ databases">
        <authorList>
            <person name="de Groot N.N."/>
        </authorList>
    </citation>
    <scope>NUCLEOTIDE SEQUENCE [LARGE SCALE GENOMIC DNA]</scope>
    <source>
        <strain evidence="2 3">CGMCC 1.7054</strain>
    </source>
</reference>
<dbReference type="CDD" id="cd00146">
    <property type="entry name" value="PKD"/>
    <property type="match status" value="1"/>
</dbReference>
<dbReference type="Gene3D" id="2.60.40.10">
    <property type="entry name" value="Immunoglobulins"/>
    <property type="match status" value="1"/>
</dbReference>
<dbReference type="Pfam" id="PF00801">
    <property type="entry name" value="PKD"/>
    <property type="match status" value="1"/>
</dbReference>
<dbReference type="GO" id="GO:0005975">
    <property type="term" value="P:carbohydrate metabolic process"/>
    <property type="evidence" value="ECO:0007669"/>
    <property type="project" value="UniProtKB-ARBA"/>
</dbReference>
<dbReference type="RefSeq" id="WP_091695545.1">
    <property type="nucleotide sequence ID" value="NZ_CBDRLN010000002.1"/>
</dbReference>
<evidence type="ECO:0000313" key="3">
    <source>
        <dbReference type="Proteomes" id="UP000198881"/>
    </source>
</evidence>
<proteinExistence type="predicted"/>
<dbReference type="Proteomes" id="UP000198881">
    <property type="component" value="Unassembled WGS sequence"/>
</dbReference>